<evidence type="ECO:0000256" key="7">
    <source>
        <dbReference type="PIRSR" id="PIRSR601501-1"/>
    </source>
</evidence>
<feature type="binding site" evidence="7">
    <location>
        <position position="31"/>
    </location>
    <ligand>
        <name>Fe cation</name>
        <dbReference type="ChEBI" id="CHEBI:24875"/>
    </ligand>
</feature>
<feature type="binding site" evidence="7">
    <location>
        <position position="459"/>
    </location>
    <ligand>
        <name>Ni(2+)</name>
        <dbReference type="ChEBI" id="CHEBI:49786"/>
    </ligand>
</feature>
<dbReference type="Proteomes" id="UP000193404">
    <property type="component" value="Chromosome"/>
</dbReference>
<comment type="cofactor">
    <cofactor evidence="7">
        <name>Fe cation</name>
        <dbReference type="ChEBI" id="CHEBI:24875"/>
    </cofactor>
</comment>
<keyword evidence="4 7" id="KW-0533">Nickel</keyword>
<name>A0A1W6K3Q9_9CREN</name>
<evidence type="ECO:0000256" key="4">
    <source>
        <dbReference type="ARBA" id="ARBA00022596"/>
    </source>
</evidence>
<dbReference type="PANTHER" id="PTHR42958:SF4">
    <property type="entry name" value="HYDROGENASE EXPRESSION_FORMATION PROTEIN HUPK"/>
    <property type="match status" value="1"/>
</dbReference>
<comment type="similarity">
    <text evidence="3">Belongs to the [NiFe]/[NiFeSe] hydrogenase large subunit family.</text>
</comment>
<keyword evidence="9" id="KW-1185">Reference proteome</keyword>
<evidence type="ECO:0000256" key="3">
    <source>
        <dbReference type="ARBA" id="ARBA00009292"/>
    </source>
</evidence>
<dbReference type="PROSITE" id="PS00507">
    <property type="entry name" value="NI_HGENASE_L_1"/>
    <property type="match status" value="1"/>
</dbReference>
<dbReference type="InterPro" id="IPR050867">
    <property type="entry name" value="NiFe/NiFeSe_hydrgnase_LSU"/>
</dbReference>
<keyword evidence="7" id="KW-0408">Iron</keyword>
<dbReference type="GO" id="GO:0008901">
    <property type="term" value="F:ferredoxin hydrogenase activity"/>
    <property type="evidence" value="ECO:0007669"/>
    <property type="project" value="InterPro"/>
</dbReference>
<dbReference type="InterPro" id="IPR029014">
    <property type="entry name" value="NiFe-Hase_large"/>
</dbReference>
<dbReference type="AlphaFoldDB" id="A0A1W6K3Q9"/>
<reference evidence="8 9" key="1">
    <citation type="submission" date="2017-03" db="EMBL/GenBank/DDBJ databases">
        <title>Sulfur activation and transportation mechanism of thermophilic Archaea Acidianus manzaensis YN-25.</title>
        <authorList>
            <person name="Ma Y."/>
            <person name="Yang Y."/>
            <person name="Xia J."/>
        </authorList>
    </citation>
    <scope>NUCLEOTIDE SEQUENCE [LARGE SCALE GENOMIC DNA]</scope>
    <source>
        <strain evidence="8 9">YN-25</strain>
    </source>
</reference>
<dbReference type="InterPro" id="IPR001501">
    <property type="entry name" value="Ni-dep_hyd_lsu"/>
</dbReference>
<sequence>MSRLFRGIEIILKNKSPMDSLVITPRVCGICGGSHLYSTVRALDMAYKAEVPPNGVLIRNIMSLAEMGQNDVRHTYLMFLIDSVNKKYESFPFYKDMVLRWAPFYGSSYKEAVKWSKKYTEIYAIFGGQWPHGSSMVPGGVTAEPYPDDIMKAKAIIKEISSELVEKVMIGGPTEQFLSVKSMKDLNQWCEDYPNGDICKIWIYGKEMKWDKLGKGSDYLMSFGHVPLDEKYNQENPELMFKSGILNLNNFETLQLNQENFLEFVSKSYYTYSSGDIGLHPFQGETNPIPPISKDKYTFTKAFRYKLKDKLIAPEVGALSMLAVGGNDLILDLLKHLGTNVLLREIARFIRIVLINKIIEEQLEKYKFGEPTYKKPDEVKDSQGYGLIEASRGSLGHWIVIKDGKIQNYQIITPTQINMGPEDPYGNLSHMSLALVGTEVENIDNPIEVAHIVRSHDACMVCNVHFFDNKEKMVLKL</sequence>
<comment type="subcellular location">
    <subcellularLocation>
        <location evidence="2">Cell envelope</location>
    </subcellularLocation>
</comment>
<proteinExistence type="inferred from homology"/>
<feature type="binding site" evidence="7">
    <location>
        <position position="9"/>
    </location>
    <ligand>
        <name>Mg(2+)</name>
        <dbReference type="ChEBI" id="CHEBI:18420"/>
    </ligand>
</feature>
<dbReference type="InterPro" id="IPR018194">
    <property type="entry name" value="Ni-dep_hyd_lsu_Ni_BS"/>
</dbReference>
<dbReference type="Gene3D" id="1.10.645.10">
    <property type="entry name" value="Cytochrome-c3 Hydrogenase, chain B"/>
    <property type="match status" value="1"/>
</dbReference>
<evidence type="ECO:0000313" key="9">
    <source>
        <dbReference type="Proteomes" id="UP000193404"/>
    </source>
</evidence>
<comment type="cofactor">
    <cofactor evidence="1 7">
        <name>Ni(2+)</name>
        <dbReference type="ChEBI" id="CHEBI:49786"/>
    </cofactor>
</comment>
<dbReference type="GO" id="GO:0016151">
    <property type="term" value="F:nickel cation binding"/>
    <property type="evidence" value="ECO:0007669"/>
    <property type="project" value="InterPro"/>
</dbReference>
<accession>A0A1W6K3Q9</accession>
<keyword evidence="5 7" id="KW-0479">Metal-binding</keyword>
<feature type="binding site" evidence="7">
    <location>
        <position position="462"/>
    </location>
    <ligand>
        <name>Fe cation</name>
        <dbReference type="ChEBI" id="CHEBI:24875"/>
    </ligand>
</feature>
<evidence type="ECO:0000256" key="5">
    <source>
        <dbReference type="ARBA" id="ARBA00022723"/>
    </source>
</evidence>
<keyword evidence="6" id="KW-0560">Oxidoreductase</keyword>
<dbReference type="KEGG" id="aman:B6F84_04425"/>
<dbReference type="EMBL" id="CP020477">
    <property type="protein sequence ID" value="ARM77064.1"/>
    <property type="molecule type" value="Genomic_DNA"/>
</dbReference>
<organism evidence="8 9">
    <name type="scientific">Acidianus manzaensis</name>
    <dbReference type="NCBI Taxonomy" id="282676"/>
    <lineage>
        <taxon>Archaea</taxon>
        <taxon>Thermoproteota</taxon>
        <taxon>Thermoprotei</taxon>
        <taxon>Sulfolobales</taxon>
        <taxon>Sulfolobaceae</taxon>
        <taxon>Acidianus</taxon>
    </lineage>
</organism>
<evidence type="ECO:0000313" key="8">
    <source>
        <dbReference type="EMBL" id="ARM77064.1"/>
    </source>
</evidence>
<protein>
    <submittedName>
        <fullName evidence="8">Cytochrome B</fullName>
    </submittedName>
</protein>
<feature type="binding site" evidence="7">
    <location>
        <position position="28"/>
    </location>
    <ligand>
        <name>Ni(2+)</name>
        <dbReference type="ChEBI" id="CHEBI:49786"/>
    </ligand>
</feature>
<dbReference type="SUPFAM" id="SSF56762">
    <property type="entry name" value="HydB/Nqo4-like"/>
    <property type="match status" value="1"/>
</dbReference>
<dbReference type="Pfam" id="PF00374">
    <property type="entry name" value="NiFeSe_Hases"/>
    <property type="match status" value="2"/>
</dbReference>
<keyword evidence="7" id="KW-0460">Magnesium</keyword>
<evidence type="ECO:0000256" key="1">
    <source>
        <dbReference type="ARBA" id="ARBA00001967"/>
    </source>
</evidence>
<gene>
    <name evidence="8" type="ORF">B6F84_04425</name>
</gene>
<dbReference type="STRING" id="282676.B6F84_04425"/>
<evidence type="ECO:0000256" key="2">
    <source>
        <dbReference type="ARBA" id="ARBA00004196"/>
    </source>
</evidence>
<feature type="binding site" evidence="7">
    <location>
        <position position="31"/>
    </location>
    <ligand>
        <name>Ni(2+)</name>
        <dbReference type="ChEBI" id="CHEBI:49786"/>
    </ligand>
</feature>
<dbReference type="PANTHER" id="PTHR42958">
    <property type="entry name" value="HYDROGENASE-2 LARGE CHAIN"/>
    <property type="match status" value="1"/>
</dbReference>
<feature type="binding site" evidence="7">
    <location>
        <position position="465"/>
    </location>
    <ligand>
        <name>Mg(2+)</name>
        <dbReference type="ChEBI" id="CHEBI:18420"/>
    </ligand>
</feature>
<feature type="binding site" evidence="7">
    <location>
        <position position="411"/>
    </location>
    <ligand>
        <name>Mg(2+)</name>
        <dbReference type="ChEBI" id="CHEBI:18420"/>
    </ligand>
</feature>
<evidence type="ECO:0000256" key="6">
    <source>
        <dbReference type="ARBA" id="ARBA00023002"/>
    </source>
</evidence>